<gene>
    <name evidence="3" type="ORF">Pla108_09740</name>
</gene>
<dbReference type="RefSeq" id="WP_197526247.1">
    <property type="nucleotide sequence ID" value="NZ_SJPR01000001.1"/>
</dbReference>
<proteinExistence type="predicted"/>
<reference evidence="3 4" key="1">
    <citation type="submission" date="2019-02" db="EMBL/GenBank/DDBJ databases">
        <title>Deep-cultivation of Planctomycetes and their phenomic and genomic characterization uncovers novel biology.</title>
        <authorList>
            <person name="Wiegand S."/>
            <person name="Jogler M."/>
            <person name="Boedeker C."/>
            <person name="Pinto D."/>
            <person name="Vollmers J."/>
            <person name="Rivas-Marin E."/>
            <person name="Kohn T."/>
            <person name="Peeters S.H."/>
            <person name="Heuer A."/>
            <person name="Rast P."/>
            <person name="Oberbeckmann S."/>
            <person name="Bunk B."/>
            <person name="Jeske O."/>
            <person name="Meyerdierks A."/>
            <person name="Storesund J.E."/>
            <person name="Kallscheuer N."/>
            <person name="Luecker S."/>
            <person name="Lage O.M."/>
            <person name="Pohl T."/>
            <person name="Merkel B.J."/>
            <person name="Hornburger P."/>
            <person name="Mueller R.-W."/>
            <person name="Bruemmer F."/>
            <person name="Labrenz M."/>
            <person name="Spormann A.M."/>
            <person name="Op Den Camp H."/>
            <person name="Overmann J."/>
            <person name="Amann R."/>
            <person name="Jetten M.S.M."/>
            <person name="Mascher T."/>
            <person name="Medema M.H."/>
            <person name="Devos D.P."/>
            <person name="Kaster A.-K."/>
            <person name="Ovreas L."/>
            <person name="Rohde M."/>
            <person name="Galperin M.Y."/>
            <person name="Jogler C."/>
        </authorList>
    </citation>
    <scope>NUCLEOTIDE SEQUENCE [LARGE SCALE GENOMIC DNA]</scope>
    <source>
        <strain evidence="3 4">Pla108</strain>
    </source>
</reference>
<comment type="caution">
    <text evidence="3">The sequence shown here is derived from an EMBL/GenBank/DDBJ whole genome shotgun (WGS) entry which is preliminary data.</text>
</comment>
<dbReference type="EMBL" id="SJPR01000001">
    <property type="protein sequence ID" value="TWU00031.1"/>
    <property type="molecule type" value="Genomic_DNA"/>
</dbReference>
<dbReference type="InterPro" id="IPR010496">
    <property type="entry name" value="AL/BT2_dom"/>
</dbReference>
<evidence type="ECO:0000259" key="2">
    <source>
        <dbReference type="Pfam" id="PF06439"/>
    </source>
</evidence>
<evidence type="ECO:0000313" key="4">
    <source>
        <dbReference type="Proteomes" id="UP000317421"/>
    </source>
</evidence>
<dbReference type="AlphaFoldDB" id="A0A5C6AKV2"/>
<evidence type="ECO:0000313" key="3">
    <source>
        <dbReference type="EMBL" id="TWU00031.1"/>
    </source>
</evidence>
<organism evidence="3 4">
    <name type="scientific">Botrimarina colliarenosi</name>
    <dbReference type="NCBI Taxonomy" id="2528001"/>
    <lineage>
        <taxon>Bacteria</taxon>
        <taxon>Pseudomonadati</taxon>
        <taxon>Planctomycetota</taxon>
        <taxon>Planctomycetia</taxon>
        <taxon>Pirellulales</taxon>
        <taxon>Lacipirellulaceae</taxon>
        <taxon>Botrimarina</taxon>
    </lineage>
</organism>
<dbReference type="Pfam" id="PF06439">
    <property type="entry name" value="3keto-disac_hyd"/>
    <property type="match status" value="1"/>
</dbReference>
<keyword evidence="1" id="KW-0732">Signal</keyword>
<feature type="domain" description="3-keto-alpha-glucoside-1,2-lyase/3-keto-2-hydroxy-glucal hydratase" evidence="2">
    <location>
        <begin position="58"/>
        <end position="241"/>
    </location>
</feature>
<dbReference type="GO" id="GO:0016787">
    <property type="term" value="F:hydrolase activity"/>
    <property type="evidence" value="ECO:0007669"/>
    <property type="project" value="InterPro"/>
</dbReference>
<evidence type="ECO:0000256" key="1">
    <source>
        <dbReference type="SAM" id="SignalP"/>
    </source>
</evidence>
<sequence length="244" mass="27030" precursor="true">MRPTLIGCFLLAAATPAFAQNGQATFVAETSPSDDSATPNNPPTLGGQLMATPSVENGWHSLFNGEDLSGWTASEHKDTFKVVDGVIVVHGDRSHLFYTGDVNGGEFKDFELWVEVQTEPKANSGIYFHTEYQETDWPAKGYEVQVNQSHSDFRKTGGLYGIVDVKDVSPVEDGEWYVEHITVKGKHIVVRVNGEVTVDYTEPDGVEREERFAGRLIGKGTFALQGHDPESVVRYRKIWVKPLD</sequence>
<feature type="signal peptide" evidence="1">
    <location>
        <begin position="1"/>
        <end position="19"/>
    </location>
</feature>
<keyword evidence="4" id="KW-1185">Reference proteome</keyword>
<dbReference type="Gene3D" id="2.60.120.560">
    <property type="entry name" value="Exo-inulinase, domain 1"/>
    <property type="match status" value="1"/>
</dbReference>
<accession>A0A5C6AKV2</accession>
<feature type="chain" id="PRO_5023037530" description="3-keto-alpha-glucoside-1,2-lyase/3-keto-2-hydroxy-glucal hydratase domain-containing protein" evidence="1">
    <location>
        <begin position="20"/>
        <end position="244"/>
    </location>
</feature>
<dbReference type="Proteomes" id="UP000317421">
    <property type="component" value="Unassembled WGS sequence"/>
</dbReference>
<protein>
    <recommendedName>
        <fullName evidence="2">3-keto-alpha-glucoside-1,2-lyase/3-keto-2-hydroxy-glucal hydratase domain-containing protein</fullName>
    </recommendedName>
</protein>
<name>A0A5C6AKV2_9BACT</name>